<dbReference type="Proteomes" id="UP001500483">
    <property type="component" value="Unassembled WGS sequence"/>
</dbReference>
<organism evidence="1 2">
    <name type="scientific">Saccharopolyspora gregorii</name>
    <dbReference type="NCBI Taxonomy" id="33914"/>
    <lineage>
        <taxon>Bacteria</taxon>
        <taxon>Bacillati</taxon>
        <taxon>Actinomycetota</taxon>
        <taxon>Actinomycetes</taxon>
        <taxon>Pseudonocardiales</taxon>
        <taxon>Pseudonocardiaceae</taxon>
        <taxon>Saccharopolyspora</taxon>
    </lineage>
</organism>
<sequence length="122" mass="12925">MTGPDPDAWYDDDAGRMVRSYALTGGRTPDAAINLDRATQVVATLADTGRSAAATPEHEAILERCGAPQSMAELSAGLGLPLGVIRVLCSDLLEHGSLARSRMVQPRDRDILEAVLAGLNRL</sequence>
<evidence type="ECO:0000313" key="2">
    <source>
        <dbReference type="Proteomes" id="UP001500483"/>
    </source>
</evidence>
<gene>
    <name evidence="1" type="ORF">GCM10020366_43710</name>
</gene>
<reference evidence="2" key="1">
    <citation type="journal article" date="2019" name="Int. J. Syst. Evol. Microbiol.">
        <title>The Global Catalogue of Microorganisms (GCM) 10K type strain sequencing project: providing services to taxonomists for standard genome sequencing and annotation.</title>
        <authorList>
            <consortium name="The Broad Institute Genomics Platform"/>
            <consortium name="The Broad Institute Genome Sequencing Center for Infectious Disease"/>
            <person name="Wu L."/>
            <person name="Ma J."/>
        </authorList>
    </citation>
    <scope>NUCLEOTIDE SEQUENCE [LARGE SCALE GENOMIC DNA]</scope>
    <source>
        <strain evidence="2">JCM 9687</strain>
    </source>
</reference>
<name>A0ABP6RVF6_9PSEU</name>
<dbReference type="EMBL" id="BAAAYK010000038">
    <property type="protein sequence ID" value="GAA3361091.1"/>
    <property type="molecule type" value="Genomic_DNA"/>
</dbReference>
<protein>
    <submittedName>
        <fullName evidence="1">DUF742 domain-containing protein</fullName>
    </submittedName>
</protein>
<proteinExistence type="predicted"/>
<accession>A0ABP6RVF6</accession>
<evidence type="ECO:0000313" key="1">
    <source>
        <dbReference type="EMBL" id="GAA3361091.1"/>
    </source>
</evidence>
<dbReference type="InterPro" id="IPR007995">
    <property type="entry name" value="DUF742"/>
</dbReference>
<dbReference type="RefSeq" id="WP_258341987.1">
    <property type="nucleotide sequence ID" value="NZ_BAAAYK010000038.1"/>
</dbReference>
<dbReference type="PANTHER" id="PTHR36221:SF1">
    <property type="entry name" value="DUF742 DOMAIN-CONTAINING PROTEIN"/>
    <property type="match status" value="1"/>
</dbReference>
<dbReference type="Pfam" id="PF05331">
    <property type="entry name" value="DUF742"/>
    <property type="match status" value="1"/>
</dbReference>
<keyword evidence="2" id="KW-1185">Reference proteome</keyword>
<dbReference type="PANTHER" id="PTHR36221">
    <property type="entry name" value="DUF742 DOMAIN-CONTAINING PROTEIN"/>
    <property type="match status" value="1"/>
</dbReference>
<comment type="caution">
    <text evidence="1">The sequence shown here is derived from an EMBL/GenBank/DDBJ whole genome shotgun (WGS) entry which is preliminary data.</text>
</comment>